<evidence type="ECO:0000313" key="2">
    <source>
        <dbReference type="EMBL" id="KUM48867.1"/>
    </source>
</evidence>
<keyword evidence="1" id="KW-0812">Transmembrane</keyword>
<keyword evidence="1" id="KW-1133">Transmembrane helix</keyword>
<gene>
    <name evidence="2" type="ORF">ABT39_MTgene4203</name>
</gene>
<keyword evidence="2" id="KW-0496">Mitochondrion</keyword>
<accession>A0A101M0U5</accession>
<comment type="caution">
    <text evidence="2">The sequence shown here is derived from an EMBL/GenBank/DDBJ whole genome shotgun (WGS) entry which is preliminary data.</text>
</comment>
<feature type="transmembrane region" description="Helical" evidence="1">
    <location>
        <begin position="6"/>
        <end position="26"/>
    </location>
</feature>
<sequence>MFSSCPSLLLYFLFFRILVLDAFFIMKVMAIKMYSYSFSSLLPWRVSLI</sequence>
<reference evidence="2" key="1">
    <citation type="journal article" date="2015" name="Genome Biol. Evol.">
        <title>Organellar Genomes of White Spruce (Picea glauca): Assembly and Annotation.</title>
        <authorList>
            <person name="Jackman S.D."/>
            <person name="Warren R.L."/>
            <person name="Gibb E.A."/>
            <person name="Vandervalk B.P."/>
            <person name="Mohamadi H."/>
            <person name="Chu J."/>
            <person name="Raymond A."/>
            <person name="Pleasance S."/>
            <person name="Coope R."/>
            <person name="Wildung M.R."/>
            <person name="Ritland C.E."/>
            <person name="Bousquet J."/>
            <person name="Jones S.J."/>
            <person name="Bohlmann J."/>
            <person name="Birol I."/>
        </authorList>
    </citation>
    <scope>NUCLEOTIDE SEQUENCE [LARGE SCALE GENOMIC DNA]</scope>
    <source>
        <tissue evidence="2">Flushing bud</tissue>
    </source>
</reference>
<keyword evidence="1" id="KW-0472">Membrane</keyword>
<name>A0A101M0U5_PICGL</name>
<evidence type="ECO:0000256" key="1">
    <source>
        <dbReference type="SAM" id="Phobius"/>
    </source>
</evidence>
<organism evidence="2">
    <name type="scientific">Picea glauca</name>
    <name type="common">White spruce</name>
    <name type="synonym">Pinus glauca</name>
    <dbReference type="NCBI Taxonomy" id="3330"/>
    <lineage>
        <taxon>Eukaryota</taxon>
        <taxon>Viridiplantae</taxon>
        <taxon>Streptophyta</taxon>
        <taxon>Embryophyta</taxon>
        <taxon>Tracheophyta</taxon>
        <taxon>Spermatophyta</taxon>
        <taxon>Pinopsida</taxon>
        <taxon>Pinidae</taxon>
        <taxon>Conifers I</taxon>
        <taxon>Pinales</taxon>
        <taxon>Pinaceae</taxon>
        <taxon>Picea</taxon>
    </lineage>
</organism>
<dbReference type="EMBL" id="LKAM01000004">
    <property type="protein sequence ID" value="KUM48867.1"/>
    <property type="molecule type" value="Genomic_DNA"/>
</dbReference>
<protein>
    <submittedName>
        <fullName evidence="2">Uncharacterized protein</fullName>
    </submittedName>
</protein>
<geneLocation type="mitochondrion" evidence="2"/>
<dbReference type="AlphaFoldDB" id="A0A101M0U5"/>
<proteinExistence type="predicted"/>